<feature type="transmembrane region" description="Helical" evidence="1">
    <location>
        <begin position="66"/>
        <end position="86"/>
    </location>
</feature>
<organism evidence="2 3">
    <name type="scientific">Rudanella paleaurantiibacter</name>
    <dbReference type="NCBI Taxonomy" id="2614655"/>
    <lineage>
        <taxon>Bacteria</taxon>
        <taxon>Pseudomonadati</taxon>
        <taxon>Bacteroidota</taxon>
        <taxon>Cytophagia</taxon>
        <taxon>Cytophagales</taxon>
        <taxon>Cytophagaceae</taxon>
        <taxon>Rudanella</taxon>
    </lineage>
</organism>
<dbReference type="Pfam" id="PF22285">
    <property type="entry name" value="DUF6962"/>
    <property type="match status" value="1"/>
</dbReference>
<evidence type="ECO:0000256" key="1">
    <source>
        <dbReference type="SAM" id="Phobius"/>
    </source>
</evidence>
<feature type="transmembrane region" description="Helical" evidence="1">
    <location>
        <begin position="145"/>
        <end position="161"/>
    </location>
</feature>
<dbReference type="InterPro" id="IPR054235">
    <property type="entry name" value="DUF6962"/>
</dbReference>
<feature type="transmembrane region" description="Helical" evidence="1">
    <location>
        <begin position="93"/>
        <end position="112"/>
    </location>
</feature>
<feature type="transmembrane region" description="Helical" evidence="1">
    <location>
        <begin position="6"/>
        <end position="24"/>
    </location>
</feature>
<keyword evidence="1" id="KW-1133">Transmembrane helix</keyword>
<evidence type="ECO:0000313" key="2">
    <source>
        <dbReference type="EMBL" id="KAB7728771.1"/>
    </source>
</evidence>
<gene>
    <name evidence="2" type="ORF">F5984_18275</name>
</gene>
<dbReference type="AlphaFoldDB" id="A0A7J5TWE0"/>
<feature type="transmembrane region" description="Helical" evidence="1">
    <location>
        <begin position="33"/>
        <end position="54"/>
    </location>
</feature>
<dbReference type="Proteomes" id="UP000488299">
    <property type="component" value="Unassembled WGS sequence"/>
</dbReference>
<sequence length="191" mass="21037">MILSHVISDAALAITGVGVFWHFFGHLPFYNRLLWGFFLLTISLAAIAGTARFAGVENLEALHESLQTLASTLGIVCVVMATWALVMRRTVTLIPFVMTLVMGLFLFVVLLLPDVRVFRPVSSSLGILLVMLLGVFGLMRRVPNALWIVIAVMLAAIATKAESFSQLMHPTDFYHYMLALSLLGFGKAVQR</sequence>
<reference evidence="2 3" key="1">
    <citation type="submission" date="2019-10" db="EMBL/GenBank/DDBJ databases">
        <title>Rudanella paleaurantiibacter sp. nov., isolated from sludge.</title>
        <authorList>
            <person name="Xu S.Q."/>
        </authorList>
    </citation>
    <scope>NUCLEOTIDE SEQUENCE [LARGE SCALE GENOMIC DNA]</scope>
    <source>
        <strain evidence="2 3">HX-22-17</strain>
    </source>
</reference>
<keyword evidence="1" id="KW-0812">Transmembrane</keyword>
<name>A0A7J5TWE0_9BACT</name>
<proteinExistence type="predicted"/>
<evidence type="ECO:0000313" key="3">
    <source>
        <dbReference type="Proteomes" id="UP000488299"/>
    </source>
</evidence>
<dbReference type="EMBL" id="WELI01000007">
    <property type="protein sequence ID" value="KAB7728771.1"/>
    <property type="molecule type" value="Genomic_DNA"/>
</dbReference>
<dbReference type="RefSeq" id="WP_152125660.1">
    <property type="nucleotide sequence ID" value="NZ_WELI01000007.1"/>
</dbReference>
<feature type="transmembrane region" description="Helical" evidence="1">
    <location>
        <begin position="118"/>
        <end position="138"/>
    </location>
</feature>
<protein>
    <submittedName>
        <fullName evidence="2">Uncharacterized protein</fullName>
    </submittedName>
</protein>
<keyword evidence="1" id="KW-0472">Membrane</keyword>
<accession>A0A7J5TWE0</accession>
<comment type="caution">
    <text evidence="2">The sequence shown here is derived from an EMBL/GenBank/DDBJ whole genome shotgun (WGS) entry which is preliminary data.</text>
</comment>
<keyword evidence="3" id="KW-1185">Reference proteome</keyword>